<feature type="domain" description="ABC transporter" evidence="10">
    <location>
        <begin position="338"/>
        <end position="573"/>
    </location>
</feature>
<organism evidence="12 13">
    <name type="scientific">Paenibacillus thalictri</name>
    <dbReference type="NCBI Taxonomy" id="2527873"/>
    <lineage>
        <taxon>Bacteria</taxon>
        <taxon>Bacillati</taxon>
        <taxon>Bacillota</taxon>
        <taxon>Bacilli</taxon>
        <taxon>Bacillales</taxon>
        <taxon>Paenibacillaceae</taxon>
        <taxon>Paenibacillus</taxon>
    </lineage>
</organism>
<dbReference type="RefSeq" id="WP_131018779.1">
    <property type="nucleotide sequence ID" value="NZ_SIRE01000043.1"/>
</dbReference>
<dbReference type="InterPro" id="IPR017871">
    <property type="entry name" value="ABC_transporter-like_CS"/>
</dbReference>
<evidence type="ECO:0000313" key="13">
    <source>
        <dbReference type="Proteomes" id="UP000293142"/>
    </source>
</evidence>
<dbReference type="GO" id="GO:0005886">
    <property type="term" value="C:plasma membrane"/>
    <property type="evidence" value="ECO:0007669"/>
    <property type="project" value="UniProtKB-SubCell"/>
</dbReference>
<protein>
    <submittedName>
        <fullName evidence="12">ABC transporter ATP-binding protein</fullName>
    </submittedName>
</protein>
<keyword evidence="8 9" id="KW-0472">Membrane</keyword>
<feature type="transmembrane region" description="Helical" evidence="9">
    <location>
        <begin position="159"/>
        <end position="179"/>
    </location>
</feature>
<dbReference type="PROSITE" id="PS50893">
    <property type="entry name" value="ABC_TRANSPORTER_2"/>
    <property type="match status" value="1"/>
</dbReference>
<feature type="transmembrane region" description="Helical" evidence="9">
    <location>
        <begin position="243"/>
        <end position="268"/>
    </location>
</feature>
<dbReference type="InterPro" id="IPR011527">
    <property type="entry name" value="ABC1_TM_dom"/>
</dbReference>
<evidence type="ECO:0000256" key="7">
    <source>
        <dbReference type="ARBA" id="ARBA00022989"/>
    </source>
</evidence>
<keyword evidence="7 9" id="KW-1133">Transmembrane helix</keyword>
<evidence type="ECO:0000256" key="2">
    <source>
        <dbReference type="ARBA" id="ARBA00022448"/>
    </source>
</evidence>
<dbReference type="InterPro" id="IPR036640">
    <property type="entry name" value="ABC1_TM_sf"/>
</dbReference>
<evidence type="ECO:0000256" key="6">
    <source>
        <dbReference type="ARBA" id="ARBA00022840"/>
    </source>
</evidence>
<comment type="subcellular location">
    <subcellularLocation>
        <location evidence="1">Cell membrane</location>
        <topology evidence="1">Multi-pass membrane protein</topology>
    </subcellularLocation>
</comment>
<dbReference type="GO" id="GO:0015421">
    <property type="term" value="F:ABC-type oligopeptide transporter activity"/>
    <property type="evidence" value="ECO:0007669"/>
    <property type="project" value="TreeGrafter"/>
</dbReference>
<feature type="transmembrane region" description="Helical" evidence="9">
    <location>
        <begin position="16"/>
        <end position="39"/>
    </location>
</feature>
<keyword evidence="6 12" id="KW-0067">ATP-binding</keyword>
<dbReference type="PANTHER" id="PTHR43394">
    <property type="entry name" value="ATP-DEPENDENT PERMEASE MDL1, MITOCHONDRIAL"/>
    <property type="match status" value="1"/>
</dbReference>
<keyword evidence="4 9" id="KW-0812">Transmembrane</keyword>
<sequence>MTRTNIFSSHIKQHRVSYVAGFALLSISSLMQLLIPQLLGSFTDKLQLGTLNYDDAVRFAVWMALVGIGIAFFRSTSRIYLFRLSRMLEMRVRGELFQHWERLSATYFNNQRIGDLMSHAISDVGVIREVTMQGYFNIFEAFILITISIVAMVGTVNFWLTLLTMLPLPFLSFVAYRFNKRILQQSSDMQRAISDMTSRVQEFTAGIRIVKAFVQEKEERELFTKDNGHAVEMNRRFVRSNSLFGALSSGIVGLSFLVSVILGGTMVLKGTISLGEFVAFNTYLSLLMGPIENLGKVVNQVQRGWASEARLMEIFRTQPDVVDDVVAKPEIDRISGDIEIKNLTFSYPEANRPTLRDISLKVPKGSSLAIVGRVGSGKSTLVHLLVRLYNPPKGTLFIDGHDIHEIPLRTLRTQVGIVPQDQFLFSSTIRDNIGFAPYPYSHEQVENAAKIAQVYDNIVEFPNQFDTTLGERGISLSGGQRQRVSIARAIIKKPSILIFDDSLSAVDTITEDLILEGLNSVMNERTTIIIGHRISSVQSADQIVVMDEGRIVEQGSHEQLLRLNGLYADMYHKQQLDQEAEREEDQELELARRLLGESRREVSAGENAKLGGASKVSFSKGKLSGGAGA</sequence>
<evidence type="ECO:0000259" key="11">
    <source>
        <dbReference type="PROSITE" id="PS50929"/>
    </source>
</evidence>
<keyword evidence="5" id="KW-0547">Nucleotide-binding</keyword>
<gene>
    <name evidence="12" type="ORF">EYB31_37670</name>
</gene>
<dbReference type="Pfam" id="PF00664">
    <property type="entry name" value="ABC_membrane"/>
    <property type="match status" value="1"/>
</dbReference>
<evidence type="ECO:0000313" key="12">
    <source>
        <dbReference type="EMBL" id="TBL68612.1"/>
    </source>
</evidence>
<keyword evidence="2" id="KW-0813">Transport</keyword>
<dbReference type="GO" id="GO:0005524">
    <property type="term" value="F:ATP binding"/>
    <property type="evidence" value="ECO:0007669"/>
    <property type="project" value="UniProtKB-KW"/>
</dbReference>
<proteinExistence type="predicted"/>
<dbReference type="InterPro" id="IPR027417">
    <property type="entry name" value="P-loop_NTPase"/>
</dbReference>
<dbReference type="AlphaFoldDB" id="A0A4V2J308"/>
<evidence type="ECO:0000256" key="1">
    <source>
        <dbReference type="ARBA" id="ARBA00004651"/>
    </source>
</evidence>
<dbReference type="InterPro" id="IPR003439">
    <property type="entry name" value="ABC_transporter-like_ATP-bd"/>
</dbReference>
<evidence type="ECO:0000256" key="9">
    <source>
        <dbReference type="SAM" id="Phobius"/>
    </source>
</evidence>
<dbReference type="EMBL" id="SIRE01000043">
    <property type="protein sequence ID" value="TBL68612.1"/>
    <property type="molecule type" value="Genomic_DNA"/>
</dbReference>
<dbReference type="FunFam" id="3.40.50.300:FF:000221">
    <property type="entry name" value="Multidrug ABC transporter ATP-binding protein"/>
    <property type="match status" value="1"/>
</dbReference>
<keyword evidence="3" id="KW-1003">Cell membrane</keyword>
<dbReference type="PANTHER" id="PTHR43394:SF1">
    <property type="entry name" value="ATP-BINDING CASSETTE SUB-FAMILY B MEMBER 10, MITOCHONDRIAL"/>
    <property type="match status" value="1"/>
</dbReference>
<name>A0A4V2J308_9BACL</name>
<comment type="caution">
    <text evidence="12">The sequence shown here is derived from an EMBL/GenBank/DDBJ whole genome shotgun (WGS) entry which is preliminary data.</text>
</comment>
<feature type="transmembrane region" description="Helical" evidence="9">
    <location>
        <begin position="59"/>
        <end position="81"/>
    </location>
</feature>
<dbReference type="Gene3D" id="1.20.1560.10">
    <property type="entry name" value="ABC transporter type 1, transmembrane domain"/>
    <property type="match status" value="1"/>
</dbReference>
<dbReference type="SUPFAM" id="SSF90123">
    <property type="entry name" value="ABC transporter transmembrane region"/>
    <property type="match status" value="1"/>
</dbReference>
<dbReference type="PROSITE" id="PS50929">
    <property type="entry name" value="ABC_TM1F"/>
    <property type="match status" value="1"/>
</dbReference>
<dbReference type="SUPFAM" id="SSF52540">
    <property type="entry name" value="P-loop containing nucleoside triphosphate hydrolases"/>
    <property type="match status" value="1"/>
</dbReference>
<dbReference type="Proteomes" id="UP000293142">
    <property type="component" value="Unassembled WGS sequence"/>
</dbReference>
<dbReference type="OrthoDB" id="9770415at2"/>
<dbReference type="GO" id="GO:0016887">
    <property type="term" value="F:ATP hydrolysis activity"/>
    <property type="evidence" value="ECO:0007669"/>
    <property type="project" value="InterPro"/>
</dbReference>
<dbReference type="PROSITE" id="PS00211">
    <property type="entry name" value="ABC_TRANSPORTER_1"/>
    <property type="match status" value="1"/>
</dbReference>
<evidence type="ECO:0000256" key="8">
    <source>
        <dbReference type="ARBA" id="ARBA00023136"/>
    </source>
</evidence>
<dbReference type="InterPro" id="IPR039421">
    <property type="entry name" value="Type_1_exporter"/>
</dbReference>
<dbReference type="InterPro" id="IPR003593">
    <property type="entry name" value="AAA+_ATPase"/>
</dbReference>
<dbReference type="Gene3D" id="3.40.50.300">
    <property type="entry name" value="P-loop containing nucleotide triphosphate hydrolases"/>
    <property type="match status" value="1"/>
</dbReference>
<feature type="domain" description="ABC transmembrane type-1" evidence="11">
    <location>
        <begin position="19"/>
        <end position="303"/>
    </location>
</feature>
<evidence type="ECO:0000256" key="5">
    <source>
        <dbReference type="ARBA" id="ARBA00022741"/>
    </source>
</evidence>
<evidence type="ECO:0000256" key="3">
    <source>
        <dbReference type="ARBA" id="ARBA00022475"/>
    </source>
</evidence>
<evidence type="ECO:0000256" key="4">
    <source>
        <dbReference type="ARBA" id="ARBA00022692"/>
    </source>
</evidence>
<dbReference type="CDD" id="cd18541">
    <property type="entry name" value="ABC_6TM_TmrB_like"/>
    <property type="match status" value="1"/>
</dbReference>
<feature type="transmembrane region" description="Helical" evidence="9">
    <location>
        <begin position="135"/>
        <end position="153"/>
    </location>
</feature>
<dbReference type="SMART" id="SM00382">
    <property type="entry name" value="AAA"/>
    <property type="match status" value="1"/>
</dbReference>
<reference evidence="12 13" key="1">
    <citation type="submission" date="2019-02" db="EMBL/GenBank/DDBJ databases">
        <title>Paenibacillus sp. nov., isolated from surface-sterilized tissue of Thalictrum simplex L.</title>
        <authorList>
            <person name="Tuo L."/>
        </authorList>
    </citation>
    <scope>NUCLEOTIDE SEQUENCE [LARGE SCALE GENOMIC DNA]</scope>
    <source>
        <strain evidence="12 13">N2SHLJ1</strain>
    </source>
</reference>
<dbReference type="Pfam" id="PF00005">
    <property type="entry name" value="ABC_tran"/>
    <property type="match status" value="1"/>
</dbReference>
<accession>A0A4V2J308</accession>
<evidence type="ECO:0000259" key="10">
    <source>
        <dbReference type="PROSITE" id="PS50893"/>
    </source>
</evidence>
<keyword evidence="13" id="KW-1185">Reference proteome</keyword>